<reference evidence="3" key="1">
    <citation type="submission" date="2021-01" db="EMBL/GenBank/DDBJ databases">
        <title>Novel species in genus Nocardioides.</title>
        <authorList>
            <person name="Zhang G."/>
        </authorList>
    </citation>
    <scope>NUCLEOTIDE SEQUENCE</scope>
    <source>
        <strain evidence="3">Zg-536</strain>
    </source>
</reference>
<dbReference type="PROSITE" id="PS51677">
    <property type="entry name" value="NODB"/>
    <property type="match status" value="1"/>
</dbReference>
<protein>
    <submittedName>
        <fullName evidence="3">Polysaccharide deacetylase family protein</fullName>
    </submittedName>
</protein>
<dbReference type="CDD" id="cd10918">
    <property type="entry name" value="CE4_NodB_like_5s_6s"/>
    <property type="match status" value="1"/>
</dbReference>
<evidence type="ECO:0000259" key="2">
    <source>
        <dbReference type="PROSITE" id="PS51677"/>
    </source>
</evidence>
<dbReference type="EMBL" id="JAERTX010000005">
    <property type="protein sequence ID" value="MBM9459507.1"/>
    <property type="molecule type" value="Genomic_DNA"/>
</dbReference>
<name>A0A939BVF2_9ACTN</name>
<proteinExistence type="predicted"/>
<dbReference type="InterPro" id="IPR011330">
    <property type="entry name" value="Glyco_hydro/deAcase_b/a-brl"/>
</dbReference>
<evidence type="ECO:0000256" key="1">
    <source>
        <dbReference type="ARBA" id="ARBA00022729"/>
    </source>
</evidence>
<keyword evidence="1" id="KW-0732">Signal</keyword>
<dbReference type="SUPFAM" id="SSF88713">
    <property type="entry name" value="Glycoside hydrolase/deacetylase"/>
    <property type="match status" value="1"/>
</dbReference>
<dbReference type="GO" id="GO:0016810">
    <property type="term" value="F:hydrolase activity, acting on carbon-nitrogen (but not peptide) bonds"/>
    <property type="evidence" value="ECO:0007669"/>
    <property type="project" value="InterPro"/>
</dbReference>
<gene>
    <name evidence="3" type="ORF">JK386_06300</name>
</gene>
<organism evidence="3 4">
    <name type="scientific">Nocardioides faecalis</name>
    <dbReference type="NCBI Taxonomy" id="2803858"/>
    <lineage>
        <taxon>Bacteria</taxon>
        <taxon>Bacillati</taxon>
        <taxon>Actinomycetota</taxon>
        <taxon>Actinomycetes</taxon>
        <taxon>Propionibacteriales</taxon>
        <taxon>Nocardioidaceae</taxon>
        <taxon>Nocardioides</taxon>
    </lineage>
</organism>
<dbReference type="Gene3D" id="3.20.20.370">
    <property type="entry name" value="Glycoside hydrolase/deacetylase"/>
    <property type="match status" value="1"/>
</dbReference>
<accession>A0A939BVF2</accession>
<dbReference type="Pfam" id="PF01522">
    <property type="entry name" value="Polysacc_deac_1"/>
    <property type="match status" value="1"/>
</dbReference>
<dbReference type="PANTHER" id="PTHR34216">
    <property type="match status" value="1"/>
</dbReference>
<dbReference type="RefSeq" id="WP_205290829.1">
    <property type="nucleotide sequence ID" value="NZ_CP074406.1"/>
</dbReference>
<dbReference type="AlphaFoldDB" id="A0A939BVF2"/>
<evidence type="ECO:0000313" key="4">
    <source>
        <dbReference type="Proteomes" id="UP000663791"/>
    </source>
</evidence>
<evidence type="ECO:0000313" key="3">
    <source>
        <dbReference type="EMBL" id="MBM9459507.1"/>
    </source>
</evidence>
<dbReference type="Proteomes" id="UP000663791">
    <property type="component" value="Unassembled WGS sequence"/>
</dbReference>
<comment type="caution">
    <text evidence="3">The sequence shown here is derived from an EMBL/GenBank/DDBJ whole genome shotgun (WGS) entry which is preliminary data.</text>
</comment>
<dbReference type="GO" id="GO:0005975">
    <property type="term" value="P:carbohydrate metabolic process"/>
    <property type="evidence" value="ECO:0007669"/>
    <property type="project" value="InterPro"/>
</dbReference>
<dbReference type="InterPro" id="IPR002509">
    <property type="entry name" value="NODB_dom"/>
</dbReference>
<keyword evidence="4" id="KW-1185">Reference proteome</keyword>
<dbReference type="InterPro" id="IPR051398">
    <property type="entry name" value="Polysacch_Deacetylase"/>
</dbReference>
<sequence>MRSQVRFAGMVADPVVRVARPLGRRRGAALTLVGWHRIGDATDGLTTTLPDFQRHLDVLEEWGAIVLPLDEAHRMLVAGELPERAVALTFDDGYASVVEQAWPLLRQRGLPATLFAVSGYLRPGARFPWDEGHRRGDDLVRLLTAPELCAAAAEGLDIGSHTVTHRWLPGLGDDEVREELVRSRADLEDLLARPVRSFAYPMGGWNPALRSAVEAAGYDLAITTERGRNRADQHPASLRRAFAFDRADDVRRQLDGAFTWMRPIERRRALREPTW</sequence>
<feature type="domain" description="NodB homology" evidence="2">
    <location>
        <begin position="84"/>
        <end position="275"/>
    </location>
</feature>
<dbReference type="PANTHER" id="PTHR34216:SF7">
    <property type="entry name" value="POLY-BETA-1,6-N-ACETYL-D-GLUCOSAMINE N-DEACETYLASE"/>
    <property type="match status" value="1"/>
</dbReference>